<keyword evidence="4" id="KW-1185">Reference proteome</keyword>
<sequence length="242" mass="27156">MGPCMATGREAALKLGIDEFYIGASNVDNDWEWLDGSAMNYSNFDVEGGYPMLSDSQVGAVSVQSLTKLWYTKSDSIKLPFVCERKSQNGTDEYIYRMPKNRLLQDVTGRRSKTQVQPADQSVLYQSIGPKYTEPETGNTVYLKNLYDGLPAPPTGQPIVVIMNKRRQRKKLAPLIVTETETDIDTTRKEKTSDELNRKMTSNGDGNVGDGSSMGIEENSKKSKEIEENQKIRHKTRTLKRG</sequence>
<dbReference type="Proteomes" id="UP000494206">
    <property type="component" value="Unassembled WGS sequence"/>
</dbReference>
<dbReference type="OrthoDB" id="2142683at2759"/>
<feature type="compositionally biased region" description="Basic and acidic residues" evidence="1">
    <location>
        <begin position="185"/>
        <end position="198"/>
    </location>
</feature>
<dbReference type="PROSITE" id="PS50041">
    <property type="entry name" value="C_TYPE_LECTIN_2"/>
    <property type="match status" value="1"/>
</dbReference>
<dbReference type="Gene3D" id="3.10.100.10">
    <property type="entry name" value="Mannose-Binding Protein A, subunit A"/>
    <property type="match status" value="1"/>
</dbReference>
<evidence type="ECO:0000313" key="3">
    <source>
        <dbReference type="EMBL" id="CAB3402463.1"/>
    </source>
</evidence>
<comment type="caution">
    <text evidence="3">The sequence shown here is derived from an EMBL/GenBank/DDBJ whole genome shotgun (WGS) entry which is preliminary data.</text>
</comment>
<dbReference type="InterPro" id="IPR016187">
    <property type="entry name" value="CTDL_fold"/>
</dbReference>
<protein>
    <recommendedName>
        <fullName evidence="2">C-type lectin domain-containing protein</fullName>
    </recommendedName>
</protein>
<dbReference type="EMBL" id="CADEPM010000003">
    <property type="protein sequence ID" value="CAB3402463.1"/>
    <property type="molecule type" value="Genomic_DNA"/>
</dbReference>
<dbReference type="CDD" id="cd00037">
    <property type="entry name" value="CLECT"/>
    <property type="match status" value="1"/>
</dbReference>
<proteinExistence type="predicted"/>
<dbReference type="InterPro" id="IPR001304">
    <property type="entry name" value="C-type_lectin-like"/>
</dbReference>
<feature type="domain" description="C-type lectin" evidence="2">
    <location>
        <begin position="20"/>
        <end position="84"/>
    </location>
</feature>
<accession>A0A8S1ES94</accession>
<gene>
    <name evidence="3" type="ORF">CBOVIS_LOCUS5078</name>
</gene>
<feature type="region of interest" description="Disordered" evidence="1">
    <location>
        <begin position="184"/>
        <end position="242"/>
    </location>
</feature>
<feature type="compositionally biased region" description="Basic residues" evidence="1">
    <location>
        <begin position="232"/>
        <end position="242"/>
    </location>
</feature>
<evidence type="ECO:0000259" key="2">
    <source>
        <dbReference type="PROSITE" id="PS50041"/>
    </source>
</evidence>
<reference evidence="3 4" key="1">
    <citation type="submission" date="2020-04" db="EMBL/GenBank/DDBJ databases">
        <authorList>
            <person name="Laetsch R D."/>
            <person name="Stevens L."/>
            <person name="Kumar S."/>
            <person name="Blaxter L. M."/>
        </authorList>
    </citation>
    <scope>NUCLEOTIDE SEQUENCE [LARGE SCALE GENOMIC DNA]</scope>
</reference>
<organism evidence="3 4">
    <name type="scientific">Caenorhabditis bovis</name>
    <dbReference type="NCBI Taxonomy" id="2654633"/>
    <lineage>
        <taxon>Eukaryota</taxon>
        <taxon>Metazoa</taxon>
        <taxon>Ecdysozoa</taxon>
        <taxon>Nematoda</taxon>
        <taxon>Chromadorea</taxon>
        <taxon>Rhabditida</taxon>
        <taxon>Rhabditina</taxon>
        <taxon>Rhabditomorpha</taxon>
        <taxon>Rhabditoidea</taxon>
        <taxon>Rhabditidae</taxon>
        <taxon>Peloderinae</taxon>
        <taxon>Caenorhabditis</taxon>
    </lineage>
</organism>
<evidence type="ECO:0000313" key="4">
    <source>
        <dbReference type="Proteomes" id="UP000494206"/>
    </source>
</evidence>
<name>A0A8S1ES94_9PELO</name>
<feature type="compositionally biased region" description="Basic and acidic residues" evidence="1">
    <location>
        <begin position="218"/>
        <end position="231"/>
    </location>
</feature>
<feature type="compositionally biased region" description="Low complexity" evidence="1">
    <location>
        <begin position="202"/>
        <end position="217"/>
    </location>
</feature>
<evidence type="ECO:0000256" key="1">
    <source>
        <dbReference type="SAM" id="MobiDB-lite"/>
    </source>
</evidence>
<dbReference type="SUPFAM" id="SSF56436">
    <property type="entry name" value="C-type lectin-like"/>
    <property type="match status" value="1"/>
</dbReference>
<dbReference type="InterPro" id="IPR016186">
    <property type="entry name" value="C-type_lectin-like/link_sf"/>
</dbReference>
<dbReference type="Pfam" id="PF00059">
    <property type="entry name" value="Lectin_C"/>
    <property type="match status" value="1"/>
</dbReference>
<dbReference type="AlphaFoldDB" id="A0A8S1ES94"/>